<dbReference type="OrthoDB" id="10045531at2759"/>
<evidence type="ECO:0008006" key="4">
    <source>
        <dbReference type="Google" id="ProtNLM"/>
    </source>
</evidence>
<keyword evidence="1" id="KW-0472">Membrane</keyword>
<sequence>MCDVPSVPLNSPTSLTCYFPEDLSKNTADFSVYHQSSRSDSGNVISCKRIGDHQSCNTIRGYEFDQTVTNHLTVGIPKAQEDQEGSYSCHYTSSSPVRYENCSLTLKTVSSFCNISSIKETEPASLTCTFNVDVNATKSNLSLVRLGGDESKGVDIVTCTWLQDQLKCTTAPGYEVNNLVTDRLVIRVPRASRDHTGIYACHVTGSSMDGFKSCDFILIPDVPAVVLTVAIAVLVFIPVSLVIVFLVFKCKQRFCGPATTVSVPCTCPPRVSVKTLGQAVWWTGECYTAVITLFPEQVHLLHTAPPTLFVTGPPGTGKTVVLLLMAIQWLRCGHHVYVVSTWRGSRAACIMLYHLLLQTVNTQQSAGVSPGQPHLLLYDFDVGEDVEKAVNDLSQAASGGSLYVIADEVMSDVSSTAVTPDGGVVLST</sequence>
<protein>
    <recommendedName>
        <fullName evidence="4">Ig-like domain-containing protein</fullName>
    </recommendedName>
</protein>
<dbReference type="InterPro" id="IPR027417">
    <property type="entry name" value="P-loop_NTPase"/>
</dbReference>
<dbReference type="Gene3D" id="3.40.50.300">
    <property type="entry name" value="P-loop containing nucleotide triphosphate hydrolases"/>
    <property type="match status" value="1"/>
</dbReference>
<evidence type="ECO:0000313" key="3">
    <source>
        <dbReference type="Proteomes" id="UP000245119"/>
    </source>
</evidence>
<feature type="transmembrane region" description="Helical" evidence="1">
    <location>
        <begin position="224"/>
        <end position="248"/>
    </location>
</feature>
<accession>A0A2T7NN54</accession>
<organism evidence="2 3">
    <name type="scientific">Pomacea canaliculata</name>
    <name type="common">Golden apple snail</name>
    <dbReference type="NCBI Taxonomy" id="400727"/>
    <lineage>
        <taxon>Eukaryota</taxon>
        <taxon>Metazoa</taxon>
        <taxon>Spiralia</taxon>
        <taxon>Lophotrochozoa</taxon>
        <taxon>Mollusca</taxon>
        <taxon>Gastropoda</taxon>
        <taxon>Caenogastropoda</taxon>
        <taxon>Architaenioglossa</taxon>
        <taxon>Ampullarioidea</taxon>
        <taxon>Ampullariidae</taxon>
        <taxon>Pomacea</taxon>
    </lineage>
</organism>
<reference evidence="2 3" key="1">
    <citation type="submission" date="2018-04" db="EMBL/GenBank/DDBJ databases">
        <title>The genome of golden apple snail Pomacea canaliculata provides insight into stress tolerance and invasive adaptation.</title>
        <authorList>
            <person name="Liu C."/>
            <person name="Liu B."/>
            <person name="Ren Y."/>
            <person name="Zhang Y."/>
            <person name="Wang H."/>
            <person name="Li S."/>
            <person name="Jiang F."/>
            <person name="Yin L."/>
            <person name="Zhang G."/>
            <person name="Qian W."/>
            <person name="Fan W."/>
        </authorList>
    </citation>
    <scope>NUCLEOTIDE SEQUENCE [LARGE SCALE GENOMIC DNA]</scope>
    <source>
        <strain evidence="2">SZHN2017</strain>
        <tissue evidence="2">Muscle</tissue>
    </source>
</reference>
<dbReference type="SUPFAM" id="SSF52540">
    <property type="entry name" value="P-loop containing nucleoside triphosphate hydrolases"/>
    <property type="match status" value="1"/>
</dbReference>
<evidence type="ECO:0000313" key="2">
    <source>
        <dbReference type="EMBL" id="PVD22582.1"/>
    </source>
</evidence>
<keyword evidence="1" id="KW-0812">Transmembrane</keyword>
<name>A0A2T7NN54_POMCA</name>
<comment type="caution">
    <text evidence="2">The sequence shown here is derived from an EMBL/GenBank/DDBJ whole genome shotgun (WGS) entry which is preliminary data.</text>
</comment>
<evidence type="ECO:0000256" key="1">
    <source>
        <dbReference type="SAM" id="Phobius"/>
    </source>
</evidence>
<keyword evidence="1" id="KW-1133">Transmembrane helix</keyword>
<dbReference type="Proteomes" id="UP000245119">
    <property type="component" value="Linkage Group LG11"/>
</dbReference>
<gene>
    <name evidence="2" type="ORF">C0Q70_18399</name>
</gene>
<dbReference type="EMBL" id="PZQS01000011">
    <property type="protein sequence ID" value="PVD22582.1"/>
    <property type="molecule type" value="Genomic_DNA"/>
</dbReference>
<dbReference type="AlphaFoldDB" id="A0A2T7NN54"/>
<keyword evidence="3" id="KW-1185">Reference proteome</keyword>
<proteinExistence type="predicted"/>